<feature type="signal peptide" evidence="2">
    <location>
        <begin position="1"/>
        <end position="22"/>
    </location>
</feature>
<protein>
    <submittedName>
        <fullName evidence="3">Uncharacterized protein</fullName>
    </submittedName>
</protein>
<dbReference type="EMBL" id="LT629973">
    <property type="protein sequence ID" value="SEH97808.1"/>
    <property type="molecule type" value="Genomic_DNA"/>
</dbReference>
<evidence type="ECO:0000313" key="4">
    <source>
        <dbReference type="Proteomes" id="UP000176204"/>
    </source>
</evidence>
<sequence length="189" mass="21477">MDMNVLKWRTLCIRMLAMAAMACSFLPCFGEGEPDAKKDRKERWREFGSSLIEAGLKTAQEQRKNPEQAPIQSISASLGVEEALEKRKAQMMEELSSFLNRMTAELTQTAVRNLNRDGELKANLQQGMDSLRRLCWSLSVFLVVGTVALSVWVVRMRRESKALRKLIVKLLPPEERVNSPLADPVKKEK</sequence>
<proteinExistence type="predicted"/>
<evidence type="ECO:0000256" key="2">
    <source>
        <dbReference type="SAM" id="SignalP"/>
    </source>
</evidence>
<keyword evidence="1" id="KW-0812">Transmembrane</keyword>
<accession>A0A1H6M8W4</accession>
<keyword evidence="4" id="KW-1185">Reference proteome</keyword>
<keyword evidence="1" id="KW-1133">Transmembrane helix</keyword>
<organism evidence="3 4">
    <name type="scientific">Akkermansia glycaniphila</name>
    <dbReference type="NCBI Taxonomy" id="1679444"/>
    <lineage>
        <taxon>Bacteria</taxon>
        <taxon>Pseudomonadati</taxon>
        <taxon>Verrucomicrobiota</taxon>
        <taxon>Verrucomicrobiia</taxon>
        <taxon>Verrucomicrobiales</taxon>
        <taxon>Akkermansiaceae</taxon>
        <taxon>Akkermansia</taxon>
    </lineage>
</organism>
<name>A0A1H6M8W4_9BACT</name>
<keyword evidence="1" id="KW-0472">Membrane</keyword>
<dbReference type="KEGG" id="agl:PYTT_2245"/>
<feature type="chain" id="PRO_5009604577" evidence="2">
    <location>
        <begin position="23"/>
        <end position="189"/>
    </location>
</feature>
<gene>
    <name evidence="3" type="ORF">PYTT_2245</name>
</gene>
<reference evidence="4" key="1">
    <citation type="submission" date="2016-09" db="EMBL/GenBank/DDBJ databases">
        <authorList>
            <person name="Koehorst J."/>
        </authorList>
    </citation>
    <scope>NUCLEOTIDE SEQUENCE [LARGE SCALE GENOMIC DNA]</scope>
</reference>
<feature type="transmembrane region" description="Helical" evidence="1">
    <location>
        <begin position="136"/>
        <end position="154"/>
    </location>
</feature>
<keyword evidence="2" id="KW-0732">Signal</keyword>
<dbReference type="Proteomes" id="UP000176204">
    <property type="component" value="Chromosome I"/>
</dbReference>
<evidence type="ECO:0000313" key="3">
    <source>
        <dbReference type="EMBL" id="SEH97808.1"/>
    </source>
</evidence>
<dbReference type="AlphaFoldDB" id="A0A1H6M8W4"/>
<evidence type="ECO:0000256" key="1">
    <source>
        <dbReference type="SAM" id="Phobius"/>
    </source>
</evidence>